<dbReference type="PANTHER" id="PTHR10773">
    <property type="entry name" value="DNA-DIRECTED RNA POLYMERASES I, II, AND III SUBUNIT RPABC2"/>
    <property type="match status" value="1"/>
</dbReference>
<reference evidence="3" key="1">
    <citation type="submission" date="2021-12" db="EMBL/GenBank/DDBJ databases">
        <authorList>
            <person name="King R."/>
        </authorList>
    </citation>
    <scope>NUCLEOTIDE SEQUENCE</scope>
</reference>
<sequence length="1272" mass="145587">MQSTSEGCMNIAELANQLRREKIFINSERQLLQNLNEEVEKKTLELLQVSWICLQQRQNLTNLITSKCEADSIAACQRASSLERTTFVDAYKVLKYKEAATLGELLGWLRDSPHLVALCLLLGEEQMPPSLPASLVAGLYGSARSTSDRTRLLAVIRSLIKHQLAPSSDPRKLFLTGKCALASLYAVFRDSHTPARQFLIAALHAPVMAVLHEDEFFLDVDPDKAMERFSPADRLKKFGQPNGAEYAVKVARYRKWTVQSLFNLTSKFLASLREHWPNFPSAIAWIVQQVVHLLKQHSRPSDRELHAICSDLVLHHFICPAILNPEAHGVVEVPVSYIARFNLIQIAQIIQMLCSARYQEKQIVKELSQHKTKISKKIENENSLNNETEGNRIVTLLGSQSYYDQIHGFPLANTVNTMEKESQDDHGSTTKALLEDITVKDLTKQNSYTGNIQVEDNIRVDIEFESTENTEGVSNKENSSYLFLEKENSDDEQISTNEQNHKEKSISISSNTEKESQNDHVSTANALIEDITNKDLNKENSYPENNSQMDVDFELTYNTERQCNKENSSYEITQKENDNDELTSKNEQSDKEKEPELISSLTEVIAESDMELLRKSLEVDEDDVESEKMNNSNEVQVKSKKKYKRSKPNKSYVDFLSEEEDFAWDSSSWVESGDESSSEENNKPQKRKRKVRSEDGKVGEVGLKKKRKNKRKEAKTLREKGKEYMKKDGGIVNARLLKPNPCIGKSCGNNCSNVSEEKRINIFDYFWGLSSQRKKDWLIGMTAKSDIKRKRSKDSAVRHNTYYYYINDGEGRRKVCKKILVDTLDVSPKYVSYTLANASYGLSKEEGRGKTIPKNKTPPLVKESAINFIKSLPALPSHYCRKDSTRLYLPTELKNIKNLYRIYKESKTSEGIDVVGEKIFREIFKKEFNIGFHVPKKDKCVKCLHFEDQNEKENSEMISHLKEKKSSKDRLDFHRKLSKKNKTMICTSFDLQKVLNTPHGENMLLFYSRKYAVYNLCFYESGTRNGFCYTWGETEGKRGGNEIATILQKYIAEVDSRGSVTNLILYSDSCPGQNKNKIVLAALHNALLQTKHIETIQINYLLPGHTEMTVDSIHATIENSVRNNTIWAPSQWPTVFQLARREPAPYYVKTLTHNDFMNYEEFSEKYFKGNLTGKISKIRVATFKKSSPNVMTVKYSMDENAETDSIAIISRPKVVQRKYKVSLPITTVKYKDLKKLCDTGVIPKIFHPEYTNFPHRVGKDVLIDTDIEDEIE</sequence>
<keyword evidence="4" id="KW-1185">Reference proteome</keyword>
<feature type="region of interest" description="Disordered" evidence="1">
    <location>
        <begin position="488"/>
        <end position="520"/>
    </location>
</feature>
<feature type="compositionally biased region" description="Polar residues" evidence="1">
    <location>
        <begin position="561"/>
        <end position="572"/>
    </location>
</feature>
<feature type="region of interest" description="Disordered" evidence="1">
    <location>
        <begin position="669"/>
        <end position="720"/>
    </location>
</feature>
<reference evidence="3" key="2">
    <citation type="submission" date="2022-10" db="EMBL/GenBank/DDBJ databases">
        <authorList>
            <consortium name="ENA_rothamsted_submissions"/>
            <consortium name="culmorum"/>
            <person name="King R."/>
        </authorList>
    </citation>
    <scope>NUCLEOTIDE SEQUENCE</scope>
</reference>
<dbReference type="Pfam" id="PF00616">
    <property type="entry name" value="RasGAP"/>
    <property type="match status" value="1"/>
</dbReference>
<feature type="compositionally biased region" description="Basic and acidic residues" evidence="1">
    <location>
        <begin position="573"/>
        <end position="596"/>
    </location>
</feature>
<dbReference type="Pfam" id="PF25273">
    <property type="entry name" value="DUF7869"/>
    <property type="match status" value="1"/>
</dbReference>
<dbReference type="EMBL" id="OU893341">
    <property type="protein sequence ID" value="CAG9783295.1"/>
    <property type="molecule type" value="Genomic_DNA"/>
</dbReference>
<dbReference type="OrthoDB" id="10264848at2759"/>
<dbReference type="PANTHER" id="PTHR10773:SF19">
    <property type="match status" value="1"/>
</dbReference>
<dbReference type="InterPro" id="IPR008936">
    <property type="entry name" value="Rho_GTPase_activation_prot"/>
</dbReference>
<feature type="domain" description="Ras-GAP" evidence="2">
    <location>
        <begin position="148"/>
        <end position="355"/>
    </location>
</feature>
<dbReference type="SUPFAM" id="SSF48350">
    <property type="entry name" value="GTPase activation domain, GAP"/>
    <property type="match status" value="1"/>
</dbReference>
<name>A0A9N9QU21_9NEOP</name>
<dbReference type="Proteomes" id="UP001153714">
    <property type="component" value="Chromosome 10"/>
</dbReference>
<gene>
    <name evidence="3" type="ORF">DIATSA_LOCUS1482</name>
</gene>
<accession>A0A9N9QU21</accession>
<evidence type="ECO:0000313" key="4">
    <source>
        <dbReference type="Proteomes" id="UP001153714"/>
    </source>
</evidence>
<evidence type="ECO:0000313" key="3">
    <source>
        <dbReference type="EMBL" id="CAG9783295.1"/>
    </source>
</evidence>
<feature type="compositionally biased region" description="Basic residues" evidence="1">
    <location>
        <begin position="704"/>
        <end position="713"/>
    </location>
</feature>
<protein>
    <recommendedName>
        <fullName evidence="2">Ras-GAP domain-containing protein</fullName>
    </recommendedName>
</protein>
<feature type="region of interest" description="Disordered" evidence="1">
    <location>
        <begin position="620"/>
        <end position="644"/>
    </location>
</feature>
<evidence type="ECO:0000259" key="2">
    <source>
        <dbReference type="PROSITE" id="PS50018"/>
    </source>
</evidence>
<evidence type="ECO:0000256" key="1">
    <source>
        <dbReference type="SAM" id="MobiDB-lite"/>
    </source>
</evidence>
<dbReference type="InterPro" id="IPR057191">
    <property type="entry name" value="DUF7869"/>
</dbReference>
<organism evidence="3 4">
    <name type="scientific">Diatraea saccharalis</name>
    <name type="common">sugarcane borer</name>
    <dbReference type="NCBI Taxonomy" id="40085"/>
    <lineage>
        <taxon>Eukaryota</taxon>
        <taxon>Metazoa</taxon>
        <taxon>Ecdysozoa</taxon>
        <taxon>Arthropoda</taxon>
        <taxon>Hexapoda</taxon>
        <taxon>Insecta</taxon>
        <taxon>Pterygota</taxon>
        <taxon>Neoptera</taxon>
        <taxon>Endopterygota</taxon>
        <taxon>Lepidoptera</taxon>
        <taxon>Glossata</taxon>
        <taxon>Ditrysia</taxon>
        <taxon>Pyraloidea</taxon>
        <taxon>Crambidae</taxon>
        <taxon>Crambinae</taxon>
        <taxon>Diatraea</taxon>
    </lineage>
</organism>
<dbReference type="InterPro" id="IPR001936">
    <property type="entry name" value="RasGAP_dom"/>
</dbReference>
<dbReference type="Gene3D" id="1.10.506.10">
    <property type="entry name" value="GTPase Activation - p120gap, domain 1"/>
    <property type="match status" value="1"/>
</dbReference>
<dbReference type="PROSITE" id="PS50018">
    <property type="entry name" value="RAS_GTPASE_ACTIV_2"/>
    <property type="match status" value="1"/>
</dbReference>
<feature type="region of interest" description="Disordered" evidence="1">
    <location>
        <begin position="561"/>
        <end position="597"/>
    </location>
</feature>
<dbReference type="AlphaFoldDB" id="A0A9N9QU21"/>
<proteinExistence type="predicted"/>